<dbReference type="EMBL" id="UINC01214653">
    <property type="protein sequence ID" value="SVE39978.1"/>
    <property type="molecule type" value="Genomic_DNA"/>
</dbReference>
<dbReference type="NCBIfam" id="TIGR01409">
    <property type="entry name" value="TAT_signal_seq"/>
    <property type="match status" value="1"/>
</dbReference>
<gene>
    <name evidence="2" type="ORF">METZ01_LOCUS492832</name>
</gene>
<dbReference type="SUPFAM" id="SSF53850">
    <property type="entry name" value="Periplasmic binding protein-like II"/>
    <property type="match status" value="1"/>
</dbReference>
<feature type="region of interest" description="Disordered" evidence="1">
    <location>
        <begin position="129"/>
        <end position="150"/>
    </location>
</feature>
<feature type="non-terminal residue" evidence="2">
    <location>
        <position position="160"/>
    </location>
</feature>
<organism evidence="2">
    <name type="scientific">marine metagenome</name>
    <dbReference type="NCBI Taxonomy" id="408172"/>
    <lineage>
        <taxon>unclassified sequences</taxon>
        <taxon>metagenomes</taxon>
        <taxon>ecological metagenomes</taxon>
    </lineage>
</organism>
<dbReference type="PROSITE" id="PS51318">
    <property type="entry name" value="TAT"/>
    <property type="match status" value="1"/>
</dbReference>
<feature type="compositionally biased region" description="Basic and acidic residues" evidence="1">
    <location>
        <begin position="139"/>
        <end position="150"/>
    </location>
</feature>
<reference evidence="2" key="1">
    <citation type="submission" date="2018-05" db="EMBL/GenBank/DDBJ databases">
        <authorList>
            <person name="Lanie J.A."/>
            <person name="Ng W.-L."/>
            <person name="Kazmierczak K.M."/>
            <person name="Andrzejewski T.M."/>
            <person name="Davidsen T.M."/>
            <person name="Wayne K.J."/>
            <person name="Tettelin H."/>
            <person name="Glass J.I."/>
            <person name="Rusch D."/>
            <person name="Podicherti R."/>
            <person name="Tsui H.-C.T."/>
            <person name="Winkler M.E."/>
        </authorList>
    </citation>
    <scope>NUCLEOTIDE SEQUENCE</scope>
</reference>
<dbReference type="InterPro" id="IPR019546">
    <property type="entry name" value="TAT_signal_bac_arc"/>
</dbReference>
<dbReference type="AlphaFoldDB" id="A0A383D7Y9"/>
<evidence type="ECO:0000313" key="2">
    <source>
        <dbReference type="EMBL" id="SVE39978.1"/>
    </source>
</evidence>
<protein>
    <recommendedName>
        <fullName evidence="3">Twin-arginine translocation signal domain-containing protein</fullName>
    </recommendedName>
</protein>
<proteinExistence type="predicted"/>
<sequence>MADKIKKRSEIESGSAVTRRQFMGTTAKAVAAGTVAASFPYISTGNEPLRTIGLGVSIINEIQSQASKDLGFEIRGQALGYGAMFGKMLNQNDQYDIAEGYYNDFDVFIPAKVWHPTDTTRVKEWDSISDLSKTGKLTPDSKEGDGDAPFRKLWLNESGD</sequence>
<accession>A0A383D7Y9</accession>
<evidence type="ECO:0008006" key="3">
    <source>
        <dbReference type="Google" id="ProtNLM"/>
    </source>
</evidence>
<dbReference type="InterPro" id="IPR006311">
    <property type="entry name" value="TAT_signal"/>
</dbReference>
<name>A0A383D7Y9_9ZZZZ</name>
<evidence type="ECO:0000256" key="1">
    <source>
        <dbReference type="SAM" id="MobiDB-lite"/>
    </source>
</evidence>